<protein>
    <submittedName>
        <fullName evidence="1">Uncharacterized protein</fullName>
    </submittedName>
</protein>
<accession>A0AAE1DJT6</accession>
<sequence length="117" mass="12816">MSALKQVSFIPEKTEKLSNRVSSMMSLLVLMNQGSREAKPYVWPSGTVASILGQLDFQHIIMHKVLVYLSSGGYDTLYRVKTRPTCFPGSGAFDIVAHLQSQLSVTSIGLECPPLGK</sequence>
<dbReference type="AlphaFoldDB" id="A0AAE1DJT6"/>
<dbReference type="EMBL" id="JAWDGP010003560">
    <property type="protein sequence ID" value="KAK3773117.1"/>
    <property type="molecule type" value="Genomic_DNA"/>
</dbReference>
<organism evidence="1 2">
    <name type="scientific">Elysia crispata</name>
    <name type="common">lettuce slug</name>
    <dbReference type="NCBI Taxonomy" id="231223"/>
    <lineage>
        <taxon>Eukaryota</taxon>
        <taxon>Metazoa</taxon>
        <taxon>Spiralia</taxon>
        <taxon>Lophotrochozoa</taxon>
        <taxon>Mollusca</taxon>
        <taxon>Gastropoda</taxon>
        <taxon>Heterobranchia</taxon>
        <taxon>Euthyneura</taxon>
        <taxon>Panpulmonata</taxon>
        <taxon>Sacoglossa</taxon>
        <taxon>Placobranchoidea</taxon>
        <taxon>Plakobranchidae</taxon>
        <taxon>Elysia</taxon>
    </lineage>
</organism>
<proteinExistence type="predicted"/>
<evidence type="ECO:0000313" key="1">
    <source>
        <dbReference type="EMBL" id="KAK3773117.1"/>
    </source>
</evidence>
<keyword evidence="2" id="KW-1185">Reference proteome</keyword>
<comment type="caution">
    <text evidence="1">The sequence shown here is derived from an EMBL/GenBank/DDBJ whole genome shotgun (WGS) entry which is preliminary data.</text>
</comment>
<name>A0AAE1DJT6_9GAST</name>
<dbReference type="Proteomes" id="UP001283361">
    <property type="component" value="Unassembled WGS sequence"/>
</dbReference>
<reference evidence="1" key="1">
    <citation type="journal article" date="2023" name="G3 (Bethesda)">
        <title>A reference genome for the long-term kleptoplast-retaining sea slug Elysia crispata morphotype clarki.</title>
        <authorList>
            <person name="Eastman K.E."/>
            <person name="Pendleton A.L."/>
            <person name="Shaikh M.A."/>
            <person name="Suttiyut T."/>
            <person name="Ogas R."/>
            <person name="Tomko P."/>
            <person name="Gavelis G."/>
            <person name="Widhalm J.R."/>
            <person name="Wisecaver J.H."/>
        </authorList>
    </citation>
    <scope>NUCLEOTIDE SEQUENCE</scope>
    <source>
        <strain evidence="1">ECLA1</strain>
    </source>
</reference>
<gene>
    <name evidence="1" type="ORF">RRG08_016220</name>
</gene>
<evidence type="ECO:0000313" key="2">
    <source>
        <dbReference type="Proteomes" id="UP001283361"/>
    </source>
</evidence>